<name>A0AA49EH55_9NIDO</name>
<accession>A0AA49EH55</accession>
<proteinExistence type="predicted"/>
<dbReference type="EMBL" id="OQ175286">
    <property type="protein sequence ID" value="WCC63406.1"/>
    <property type="molecule type" value="Genomic_RNA"/>
</dbReference>
<organism evidence="1">
    <name type="scientific">Bat Coronavirus PaGD17</name>
    <dbReference type="NCBI Taxonomy" id="3018868"/>
    <lineage>
        <taxon>Viruses</taxon>
        <taxon>Riboviria</taxon>
        <taxon>Orthornavirae</taxon>
        <taxon>Pisuviricota</taxon>
        <taxon>Pisoniviricetes</taxon>
        <taxon>Nidovirales</taxon>
        <taxon>Cornidovirineae</taxon>
        <taxon>Coronaviridae</taxon>
        <taxon>Orthocoronavirinae</taxon>
    </lineage>
</organism>
<evidence type="ECO:0000313" key="1">
    <source>
        <dbReference type="EMBL" id="WCC63406.1"/>
    </source>
</evidence>
<gene>
    <name evidence="1" type="primary">ORF3</name>
</gene>
<reference evidence="1" key="1">
    <citation type="submission" date="2023-01" db="EMBL/GenBank/DDBJ databases">
        <title>Panoramic Analysis of Coronaviruses Carried by Representative Bat Species in Southern China to Better Understand the Coronavirus Sphere.</title>
        <authorList>
            <person name="Han Y."/>
            <person name="Xu P."/>
            <person name="Wang Y."/>
            <person name="Zhao W."/>
            <person name="Wang J."/>
            <person name="Jin Q."/>
            <person name="Wu Z."/>
        </authorList>
    </citation>
    <scope>NUCLEOTIDE SEQUENCE</scope>
    <source>
        <strain evidence="1">BtPa-BetaCoV/GD2017-Q266</strain>
    </source>
</reference>
<protein>
    <submittedName>
        <fullName evidence="1">ORF3 protein</fullName>
    </submittedName>
</protein>
<sequence>MMSMRSRRSMFIEHFNELMMRVQKKPPTLLLILLVANAFSKPIGTPTPEHCSTLVGREFQSCIRQAQFDTAGMYTNRVIVLDRARTHRYPIDRDTTTAHDTSYDTSDPQQLSDIGYSFDYGK</sequence>